<sequence>MDVVVADFDFTANPNVTSRVINTLTEPAWVAAGQQQQLCMIGDSGAGKRLTC</sequence>
<protein>
    <submittedName>
        <fullName evidence="1">Uncharacterized protein</fullName>
    </submittedName>
</protein>
<comment type="caution">
    <text evidence="1">The sequence shown here is derived from an EMBL/GenBank/DDBJ whole genome shotgun (WGS) entry which is preliminary data.</text>
</comment>
<evidence type="ECO:0000313" key="1">
    <source>
        <dbReference type="EMBL" id="MFD1051825.1"/>
    </source>
</evidence>
<gene>
    <name evidence="1" type="ORF">ACFQ1S_42840</name>
</gene>
<dbReference type="Proteomes" id="UP001597045">
    <property type="component" value="Unassembled WGS sequence"/>
</dbReference>
<evidence type="ECO:0000313" key="2">
    <source>
        <dbReference type="Proteomes" id="UP001597045"/>
    </source>
</evidence>
<reference evidence="2" key="1">
    <citation type="journal article" date="2019" name="Int. J. Syst. Evol. Microbiol.">
        <title>The Global Catalogue of Microorganisms (GCM) 10K type strain sequencing project: providing services to taxonomists for standard genome sequencing and annotation.</title>
        <authorList>
            <consortium name="The Broad Institute Genomics Platform"/>
            <consortium name="The Broad Institute Genome Sequencing Center for Infectious Disease"/>
            <person name="Wu L."/>
            <person name="Ma J."/>
        </authorList>
    </citation>
    <scope>NUCLEOTIDE SEQUENCE [LARGE SCALE GENOMIC DNA]</scope>
    <source>
        <strain evidence="2">JCM 31486</strain>
    </source>
</reference>
<keyword evidence="2" id="KW-1185">Reference proteome</keyword>
<name>A0ABW3MMN3_9PSEU</name>
<dbReference type="EMBL" id="JBHTIS010003900">
    <property type="protein sequence ID" value="MFD1051825.1"/>
    <property type="molecule type" value="Genomic_DNA"/>
</dbReference>
<organism evidence="1 2">
    <name type="scientific">Kibdelosporangium lantanae</name>
    <dbReference type="NCBI Taxonomy" id="1497396"/>
    <lineage>
        <taxon>Bacteria</taxon>
        <taxon>Bacillati</taxon>
        <taxon>Actinomycetota</taxon>
        <taxon>Actinomycetes</taxon>
        <taxon>Pseudonocardiales</taxon>
        <taxon>Pseudonocardiaceae</taxon>
        <taxon>Kibdelosporangium</taxon>
    </lineage>
</organism>
<proteinExistence type="predicted"/>
<accession>A0ABW3MMN3</accession>